<dbReference type="Proteomes" id="UP000251853">
    <property type="component" value="Unassembled WGS sequence"/>
</dbReference>
<protein>
    <submittedName>
        <fullName evidence="1">Uncharacterized protein</fullName>
    </submittedName>
</protein>
<dbReference type="RefSeq" id="WP_055176014.1">
    <property type="nucleotide sequence ID" value="NZ_JAIWZC010000001.1"/>
</dbReference>
<accession>A0A2X2UEH2</accession>
<evidence type="ECO:0000313" key="2">
    <source>
        <dbReference type="Proteomes" id="UP000251853"/>
    </source>
</evidence>
<sequence>MLEPQAFTDLQTFLDDIISYAMVTVSGKTSKYPIYRREHMKDGRTAVYIQITPESSTDVTIQKVQLYNKNNQPWATKGEGILLQGVQEGVLYRFTFKFLEEEV</sequence>
<evidence type="ECO:0000313" key="1">
    <source>
        <dbReference type="EMBL" id="SQB14856.1"/>
    </source>
</evidence>
<dbReference type="AlphaFoldDB" id="A0A2X2UEH2"/>
<keyword evidence="2" id="KW-1185">Reference proteome</keyword>
<name>A0A2X2UEH2_9FIRM</name>
<reference evidence="1 2" key="1">
    <citation type="submission" date="2018-06" db="EMBL/GenBank/DDBJ databases">
        <authorList>
            <consortium name="Pathogen Informatics"/>
            <person name="Doyle S."/>
        </authorList>
    </citation>
    <scope>NUCLEOTIDE SEQUENCE [LARGE SCALE GENOMIC DNA]</scope>
    <source>
        <strain evidence="1 2">NCTC11224</strain>
    </source>
</reference>
<dbReference type="EMBL" id="UAVW01000016">
    <property type="protein sequence ID" value="SQB14856.1"/>
    <property type="molecule type" value="Genomic_DNA"/>
</dbReference>
<proteinExistence type="predicted"/>
<organism evidence="1 2">
    <name type="scientific">Enterocloster clostridioformis</name>
    <dbReference type="NCBI Taxonomy" id="1531"/>
    <lineage>
        <taxon>Bacteria</taxon>
        <taxon>Bacillati</taxon>
        <taxon>Bacillota</taxon>
        <taxon>Clostridia</taxon>
        <taxon>Lachnospirales</taxon>
        <taxon>Lachnospiraceae</taxon>
        <taxon>Enterocloster</taxon>
    </lineage>
</organism>
<gene>
    <name evidence="1" type="ORF">NCTC11224_03910</name>
</gene>